<proteinExistence type="inferred from homology"/>
<evidence type="ECO:0000313" key="6">
    <source>
        <dbReference type="EMBL" id="TCO60864.1"/>
    </source>
</evidence>
<dbReference type="EMBL" id="SLWS01000003">
    <property type="protein sequence ID" value="TCO60864.1"/>
    <property type="molecule type" value="Genomic_DNA"/>
</dbReference>
<dbReference type="PIRSF" id="PIRSF001434">
    <property type="entry name" value="CGS"/>
    <property type="match status" value="1"/>
</dbReference>
<dbReference type="InterPro" id="IPR000277">
    <property type="entry name" value="Cys/Met-Metab_PyrdxlP-dep_enz"/>
</dbReference>
<dbReference type="InterPro" id="IPR044639">
    <property type="entry name" value="CGS1/2"/>
</dbReference>
<dbReference type="InterPro" id="IPR054542">
    <property type="entry name" value="Cys_met_metab_PP"/>
</dbReference>
<keyword evidence="7" id="KW-1185">Reference proteome</keyword>
<comment type="similarity">
    <text evidence="2 5">Belongs to the trans-sulfuration enzymes family.</text>
</comment>
<feature type="modified residue" description="N6-(pyridoxal phosphate)lysine" evidence="4">
    <location>
        <position position="200"/>
    </location>
</feature>
<dbReference type="OrthoDB" id="9805790at2"/>
<dbReference type="GO" id="GO:0030170">
    <property type="term" value="F:pyridoxal phosphate binding"/>
    <property type="evidence" value="ECO:0007669"/>
    <property type="project" value="InterPro"/>
</dbReference>
<dbReference type="PANTHER" id="PTHR43379:SF1">
    <property type="entry name" value="CYSTATHIONINE GAMMA-SYNTHASE 1, CHLOROPLASTIC-RELATED"/>
    <property type="match status" value="1"/>
</dbReference>
<evidence type="ECO:0000256" key="2">
    <source>
        <dbReference type="ARBA" id="ARBA00009077"/>
    </source>
</evidence>
<evidence type="ECO:0000256" key="4">
    <source>
        <dbReference type="PIRSR" id="PIRSR001434-2"/>
    </source>
</evidence>
<reference evidence="6 7" key="1">
    <citation type="submission" date="2019-03" db="EMBL/GenBank/DDBJ databases">
        <title>Genomic Encyclopedia of Type Strains, Phase IV (KMG-IV): sequencing the most valuable type-strain genomes for metagenomic binning, comparative biology and taxonomic classification.</title>
        <authorList>
            <person name="Goeker M."/>
        </authorList>
    </citation>
    <scope>NUCLEOTIDE SEQUENCE [LARGE SCALE GENOMIC DNA]</scope>
    <source>
        <strain evidence="6 7">DSM 45934</strain>
    </source>
</reference>
<dbReference type="Proteomes" id="UP000295680">
    <property type="component" value="Unassembled WGS sequence"/>
</dbReference>
<dbReference type="GO" id="GO:0003962">
    <property type="term" value="F:cystathionine gamma-synthase activity"/>
    <property type="evidence" value="ECO:0007669"/>
    <property type="project" value="InterPro"/>
</dbReference>
<organism evidence="6 7">
    <name type="scientific">Actinocrispum wychmicini</name>
    <dbReference type="NCBI Taxonomy" id="1213861"/>
    <lineage>
        <taxon>Bacteria</taxon>
        <taxon>Bacillati</taxon>
        <taxon>Actinomycetota</taxon>
        <taxon>Actinomycetes</taxon>
        <taxon>Pseudonocardiales</taxon>
        <taxon>Pseudonocardiaceae</taxon>
        <taxon>Actinocrispum</taxon>
    </lineage>
</organism>
<dbReference type="PROSITE" id="PS00868">
    <property type="entry name" value="CYS_MET_METAB_PP"/>
    <property type="match status" value="1"/>
</dbReference>
<comment type="cofactor">
    <cofactor evidence="1 5">
        <name>pyridoxal 5'-phosphate</name>
        <dbReference type="ChEBI" id="CHEBI:597326"/>
    </cofactor>
</comment>
<evidence type="ECO:0000313" key="7">
    <source>
        <dbReference type="Proteomes" id="UP000295680"/>
    </source>
</evidence>
<comment type="caution">
    <text evidence="6">The sequence shown here is derived from an EMBL/GenBank/DDBJ whole genome shotgun (WGS) entry which is preliminary data.</text>
</comment>
<evidence type="ECO:0000256" key="3">
    <source>
        <dbReference type="ARBA" id="ARBA00022898"/>
    </source>
</evidence>
<dbReference type="GO" id="GO:0019346">
    <property type="term" value="P:transsulfuration"/>
    <property type="evidence" value="ECO:0007669"/>
    <property type="project" value="InterPro"/>
</dbReference>
<sequence>MTRRRGRELYLNSVEPPTYQSASYYFDDSDHVRAGLHERSTAAGRYGRYSNPTWLEVESQLSELNSAESSLLFSSGMAAHSTTFLALLKPGDHVVLAAESYRQVRNVFHEILKKFDIIVHEISIRDPDMFCAGVRRLRDQVRLVHLEMPSSPHMYLIDVAQVRDVLGPDVIVTLDSSFSPPPNFHALRWGADLALFSATKYLGGHGDIVAGVLSGRADLIEQIRWYRDTTGPVTDGHVAALLRRSLYTLQLRMERVNAQAMAVALHLDAHPKVSRVYYTGLPSHPHFKLGQQYLNGHGGVVTFELDRTEAETAEVVDRLKVPFMASNFGAPQTLVEQSTFFTYFEYDDAGLATIGVPRGTIRLALGYTDDVADVIDDLDNALR</sequence>
<dbReference type="InterPro" id="IPR015424">
    <property type="entry name" value="PyrdxlP-dep_Trfase"/>
</dbReference>
<dbReference type="Gene3D" id="3.90.1150.10">
    <property type="entry name" value="Aspartate Aminotransferase, domain 1"/>
    <property type="match status" value="1"/>
</dbReference>
<gene>
    <name evidence="6" type="ORF">EV192_103445</name>
</gene>
<dbReference type="Gene3D" id="3.40.640.10">
    <property type="entry name" value="Type I PLP-dependent aspartate aminotransferase-like (Major domain)"/>
    <property type="match status" value="1"/>
</dbReference>
<dbReference type="SUPFAM" id="SSF53383">
    <property type="entry name" value="PLP-dependent transferases"/>
    <property type="match status" value="1"/>
</dbReference>
<dbReference type="AlphaFoldDB" id="A0A4R2JNG4"/>
<dbReference type="InterPro" id="IPR015421">
    <property type="entry name" value="PyrdxlP-dep_Trfase_major"/>
</dbReference>
<name>A0A4R2JNG4_9PSEU</name>
<evidence type="ECO:0000256" key="1">
    <source>
        <dbReference type="ARBA" id="ARBA00001933"/>
    </source>
</evidence>
<protein>
    <submittedName>
        <fullName evidence="6">Cystathionine gamma-synthase</fullName>
    </submittedName>
</protein>
<accession>A0A4R2JNG4</accession>
<evidence type="ECO:0000256" key="5">
    <source>
        <dbReference type="RuleBase" id="RU362118"/>
    </source>
</evidence>
<dbReference type="PANTHER" id="PTHR43379">
    <property type="entry name" value="CYSTATHIONINE GAMMA-SYNTHASE"/>
    <property type="match status" value="1"/>
</dbReference>
<keyword evidence="3 4" id="KW-0663">Pyridoxal phosphate</keyword>
<dbReference type="Pfam" id="PF01053">
    <property type="entry name" value="Cys_Met_Meta_PP"/>
    <property type="match status" value="1"/>
</dbReference>
<dbReference type="GO" id="GO:0009086">
    <property type="term" value="P:methionine biosynthetic process"/>
    <property type="evidence" value="ECO:0007669"/>
    <property type="project" value="InterPro"/>
</dbReference>
<dbReference type="InterPro" id="IPR015422">
    <property type="entry name" value="PyrdxlP-dep_Trfase_small"/>
</dbReference>
<dbReference type="RefSeq" id="WP_132116156.1">
    <property type="nucleotide sequence ID" value="NZ_SLWS01000003.1"/>
</dbReference>